<comment type="caution">
    <text evidence="12">The sequence shown here is derived from an EMBL/GenBank/DDBJ whole genome shotgun (WGS) entry which is preliminary data.</text>
</comment>
<keyword evidence="7 8" id="KW-0119">Carbohydrate metabolism</keyword>
<dbReference type="PANTHER" id="PTHR10091:SF0">
    <property type="entry name" value="GALACTOSE MUTAROTASE"/>
    <property type="match status" value="1"/>
</dbReference>
<dbReference type="Proteomes" id="UP000824243">
    <property type="component" value="Unassembled WGS sequence"/>
</dbReference>
<dbReference type="SUPFAM" id="SSF74650">
    <property type="entry name" value="Galactose mutarotase-like"/>
    <property type="match status" value="1"/>
</dbReference>
<dbReference type="InterPro" id="IPR008183">
    <property type="entry name" value="Aldose_1/G6P_1-epimerase"/>
</dbReference>
<evidence type="ECO:0000256" key="2">
    <source>
        <dbReference type="ARBA" id="ARBA00005028"/>
    </source>
</evidence>
<dbReference type="InterPro" id="IPR018052">
    <property type="entry name" value="Ald1_epimerase_CS"/>
</dbReference>
<feature type="binding site" evidence="11">
    <location>
        <begin position="81"/>
        <end position="82"/>
    </location>
    <ligand>
        <name>beta-D-galactose</name>
        <dbReference type="ChEBI" id="CHEBI:27667"/>
    </ligand>
</feature>
<evidence type="ECO:0000256" key="11">
    <source>
        <dbReference type="PIRSR" id="PIRSR005096-3"/>
    </source>
</evidence>
<dbReference type="AlphaFoldDB" id="A0A9D1VYF6"/>
<dbReference type="InterPro" id="IPR015443">
    <property type="entry name" value="Aldose_1-epimerase"/>
</dbReference>
<comment type="similarity">
    <text evidence="3 8">Belongs to the aldose epimerase family.</text>
</comment>
<comment type="pathway">
    <text evidence="2 8">Carbohydrate metabolism; hexose metabolism.</text>
</comment>
<dbReference type="NCBIfam" id="NF008277">
    <property type="entry name" value="PRK11055.1"/>
    <property type="match status" value="1"/>
</dbReference>
<dbReference type="GO" id="GO:0004034">
    <property type="term" value="F:aldose 1-epimerase activity"/>
    <property type="evidence" value="ECO:0007669"/>
    <property type="project" value="UniProtKB-EC"/>
</dbReference>
<comment type="catalytic activity">
    <reaction evidence="1 8">
        <text>alpha-D-glucose = beta-D-glucose</text>
        <dbReference type="Rhea" id="RHEA:10264"/>
        <dbReference type="ChEBI" id="CHEBI:15903"/>
        <dbReference type="ChEBI" id="CHEBI:17925"/>
        <dbReference type="EC" id="5.1.3.3"/>
    </reaction>
</comment>
<evidence type="ECO:0000313" key="13">
    <source>
        <dbReference type="Proteomes" id="UP000824243"/>
    </source>
</evidence>
<dbReference type="EMBL" id="DXFA01000154">
    <property type="protein sequence ID" value="HIX49158.1"/>
    <property type="molecule type" value="Genomic_DNA"/>
</dbReference>
<dbReference type="CDD" id="cd09019">
    <property type="entry name" value="galactose_mutarotase_like"/>
    <property type="match status" value="1"/>
</dbReference>
<evidence type="ECO:0000256" key="9">
    <source>
        <dbReference type="PIRSR" id="PIRSR005096-1"/>
    </source>
</evidence>
<dbReference type="PANTHER" id="PTHR10091">
    <property type="entry name" value="ALDOSE-1-EPIMERASE"/>
    <property type="match status" value="1"/>
</dbReference>
<evidence type="ECO:0000256" key="3">
    <source>
        <dbReference type="ARBA" id="ARBA00006206"/>
    </source>
</evidence>
<keyword evidence="6 8" id="KW-0413">Isomerase</keyword>
<feature type="binding site" evidence="11">
    <location>
        <begin position="179"/>
        <end position="181"/>
    </location>
    <ligand>
        <name>beta-D-galactose</name>
        <dbReference type="ChEBI" id="CHEBI:27667"/>
    </ligand>
</feature>
<reference evidence="12" key="2">
    <citation type="submission" date="2021-04" db="EMBL/GenBank/DDBJ databases">
        <authorList>
            <person name="Gilroy R."/>
        </authorList>
    </citation>
    <scope>NUCLEOTIDE SEQUENCE</scope>
    <source>
        <strain evidence="12">ChiSjej5B23-15282</strain>
    </source>
</reference>
<evidence type="ECO:0000256" key="6">
    <source>
        <dbReference type="ARBA" id="ARBA00023235"/>
    </source>
</evidence>
<feature type="active site" description="Proton acceptor" evidence="9">
    <location>
        <position position="314"/>
    </location>
</feature>
<evidence type="ECO:0000256" key="1">
    <source>
        <dbReference type="ARBA" id="ARBA00001614"/>
    </source>
</evidence>
<gene>
    <name evidence="12" type="ORF">H9981_09160</name>
</gene>
<sequence>MQKQEATGFGVTSDGKEARLYTLENKNGMKACVSDYGAVLVDLFVPDKEGKMRDVVLGYGDAAGYEKGDAAIGAVVGRSANRIGGAGFDLNGVHYDLAKNDNGKNSLHSGPDYYHKRFWEVEEYDAGHISLLLHSPDGDQGYPGALDMHVTYTLDDDNTLTIHYEAVPDQDTVINMTNHSYFNLNGHDSGSVLDHKVTLNADYFTPADAESIPTGEIRSVEGTPMDFRAGRVLGDDIDADYEPLRFGSGYDHNWVLKNEGRFDKVAEAVSDKSGIVMEVYTDLPGVQIYTANFLDNEPGKEGASYMRRSAVCFETQYYPDSVHHENFPQPVCRKGEKYHTRTAYRFLTRE</sequence>
<accession>A0A9D1VYF6</accession>
<protein>
    <recommendedName>
        <fullName evidence="5 8">Aldose 1-epimerase</fullName>
        <ecNumber evidence="4 8">5.1.3.3</ecNumber>
    </recommendedName>
</protein>
<dbReference type="GO" id="GO:0033499">
    <property type="term" value="P:galactose catabolic process via UDP-galactose, Leloir pathway"/>
    <property type="evidence" value="ECO:0007669"/>
    <property type="project" value="TreeGrafter"/>
</dbReference>
<dbReference type="Pfam" id="PF01263">
    <property type="entry name" value="Aldose_epim"/>
    <property type="match status" value="1"/>
</dbReference>
<dbReference type="InterPro" id="IPR011013">
    <property type="entry name" value="Gal_mutarotase_sf_dom"/>
</dbReference>
<evidence type="ECO:0000256" key="5">
    <source>
        <dbReference type="ARBA" id="ARBA00014165"/>
    </source>
</evidence>
<dbReference type="GO" id="GO:0030246">
    <property type="term" value="F:carbohydrate binding"/>
    <property type="evidence" value="ECO:0007669"/>
    <property type="project" value="InterPro"/>
</dbReference>
<name>A0A9D1VYF6_9FIRM</name>
<evidence type="ECO:0000256" key="8">
    <source>
        <dbReference type="PIRNR" id="PIRNR005096"/>
    </source>
</evidence>
<evidence type="ECO:0000256" key="10">
    <source>
        <dbReference type="PIRSR" id="PIRSR005096-2"/>
    </source>
</evidence>
<dbReference type="PIRSF" id="PIRSF005096">
    <property type="entry name" value="GALM"/>
    <property type="match status" value="1"/>
</dbReference>
<evidence type="ECO:0000256" key="7">
    <source>
        <dbReference type="ARBA" id="ARBA00023277"/>
    </source>
</evidence>
<proteinExistence type="inferred from homology"/>
<dbReference type="InterPro" id="IPR014718">
    <property type="entry name" value="GH-type_carb-bd"/>
</dbReference>
<reference evidence="12" key="1">
    <citation type="journal article" date="2021" name="PeerJ">
        <title>Extensive microbial diversity within the chicken gut microbiome revealed by metagenomics and culture.</title>
        <authorList>
            <person name="Gilroy R."/>
            <person name="Ravi A."/>
            <person name="Getino M."/>
            <person name="Pursley I."/>
            <person name="Horton D.L."/>
            <person name="Alikhan N.F."/>
            <person name="Baker D."/>
            <person name="Gharbi K."/>
            <person name="Hall N."/>
            <person name="Watson M."/>
            <person name="Adriaenssens E.M."/>
            <person name="Foster-Nyarko E."/>
            <person name="Jarju S."/>
            <person name="Secka A."/>
            <person name="Antonio M."/>
            <person name="Oren A."/>
            <person name="Chaudhuri R.R."/>
            <person name="La Ragione R."/>
            <person name="Hildebrand F."/>
            <person name="Pallen M.J."/>
        </authorList>
    </citation>
    <scope>NUCLEOTIDE SEQUENCE</scope>
    <source>
        <strain evidence="12">ChiSjej5B23-15282</strain>
    </source>
</reference>
<dbReference type="EC" id="5.1.3.3" evidence="4 8"/>
<organism evidence="12 13">
    <name type="scientific">Candidatus Mediterraneibacter caccavium</name>
    <dbReference type="NCBI Taxonomy" id="2838661"/>
    <lineage>
        <taxon>Bacteria</taxon>
        <taxon>Bacillati</taxon>
        <taxon>Bacillota</taxon>
        <taxon>Clostridia</taxon>
        <taxon>Lachnospirales</taxon>
        <taxon>Lachnospiraceae</taxon>
        <taxon>Mediterraneibacter</taxon>
    </lineage>
</organism>
<dbReference type="PROSITE" id="PS00545">
    <property type="entry name" value="ALDOSE_1_EPIMERASE"/>
    <property type="match status" value="1"/>
</dbReference>
<dbReference type="InterPro" id="IPR047215">
    <property type="entry name" value="Galactose_mutarotase-like"/>
</dbReference>
<evidence type="ECO:0000256" key="4">
    <source>
        <dbReference type="ARBA" id="ARBA00013185"/>
    </source>
</evidence>
<evidence type="ECO:0000313" key="12">
    <source>
        <dbReference type="EMBL" id="HIX49158.1"/>
    </source>
</evidence>
<feature type="active site" description="Proton donor" evidence="9">
    <location>
        <position position="179"/>
    </location>
</feature>
<dbReference type="GO" id="GO:0006006">
    <property type="term" value="P:glucose metabolic process"/>
    <property type="evidence" value="ECO:0007669"/>
    <property type="project" value="TreeGrafter"/>
</dbReference>
<feature type="binding site" evidence="10">
    <location>
        <position position="251"/>
    </location>
    <ligand>
        <name>beta-D-galactose</name>
        <dbReference type="ChEBI" id="CHEBI:27667"/>
    </ligand>
</feature>
<dbReference type="Gene3D" id="2.70.98.10">
    <property type="match status" value="1"/>
</dbReference>